<dbReference type="Gene3D" id="2.170.150.20">
    <property type="entry name" value="Peptide methionine sulfoxide reductase"/>
    <property type="match status" value="1"/>
</dbReference>
<keyword evidence="4" id="KW-1185">Reference proteome</keyword>
<comment type="caution">
    <text evidence="3">The sequence shown here is derived from an EMBL/GenBank/DDBJ whole genome shotgun (WGS) entry which is preliminary data.</text>
</comment>
<dbReference type="PROSITE" id="PS51788">
    <property type="entry name" value="CULT"/>
    <property type="match status" value="1"/>
</dbReference>
<sequence length="179" mass="20364">MAASSNRCLLSASNFLHFLLTLIVVYFSLDSVGSVADEITDYLLCRKCGHEVVRAANLINIPSKVALRQRNSTFGGVPEILIQQFKNPHDNSFEVITTRKADVLEDLQKYSDDTWFPNYSWWITKCPHCGQHMGWTYRINSQGTSTDGRPEQFYGLVLDNLLPQQEAETLIHFPKAYGF</sequence>
<dbReference type="Proteomes" id="UP000242188">
    <property type="component" value="Unassembled WGS sequence"/>
</dbReference>
<dbReference type="InterPro" id="IPR034750">
    <property type="entry name" value="CULT"/>
</dbReference>
<protein>
    <submittedName>
        <fullName evidence="3">Protein cereblon</fullName>
    </submittedName>
</protein>
<reference evidence="3 4" key="1">
    <citation type="journal article" date="2017" name="Nat. Ecol. Evol.">
        <title>Scallop genome provides insights into evolution of bilaterian karyotype and development.</title>
        <authorList>
            <person name="Wang S."/>
            <person name="Zhang J."/>
            <person name="Jiao W."/>
            <person name="Li J."/>
            <person name="Xun X."/>
            <person name="Sun Y."/>
            <person name="Guo X."/>
            <person name="Huan P."/>
            <person name="Dong B."/>
            <person name="Zhang L."/>
            <person name="Hu X."/>
            <person name="Sun X."/>
            <person name="Wang J."/>
            <person name="Zhao C."/>
            <person name="Wang Y."/>
            <person name="Wang D."/>
            <person name="Huang X."/>
            <person name="Wang R."/>
            <person name="Lv J."/>
            <person name="Li Y."/>
            <person name="Zhang Z."/>
            <person name="Liu B."/>
            <person name="Lu W."/>
            <person name="Hui Y."/>
            <person name="Liang J."/>
            <person name="Zhou Z."/>
            <person name="Hou R."/>
            <person name="Li X."/>
            <person name="Liu Y."/>
            <person name="Li H."/>
            <person name="Ning X."/>
            <person name="Lin Y."/>
            <person name="Zhao L."/>
            <person name="Xing Q."/>
            <person name="Dou J."/>
            <person name="Li Y."/>
            <person name="Mao J."/>
            <person name="Guo H."/>
            <person name="Dou H."/>
            <person name="Li T."/>
            <person name="Mu C."/>
            <person name="Jiang W."/>
            <person name="Fu Q."/>
            <person name="Fu X."/>
            <person name="Miao Y."/>
            <person name="Liu J."/>
            <person name="Yu Q."/>
            <person name="Li R."/>
            <person name="Liao H."/>
            <person name="Li X."/>
            <person name="Kong Y."/>
            <person name="Jiang Z."/>
            <person name="Chourrout D."/>
            <person name="Li R."/>
            <person name="Bao Z."/>
        </authorList>
    </citation>
    <scope>NUCLEOTIDE SEQUENCE [LARGE SCALE GENOMIC DNA]</scope>
    <source>
        <strain evidence="3 4">PY_sf001</strain>
    </source>
</reference>
<dbReference type="EMBL" id="NEDP02002776">
    <property type="protein sequence ID" value="OWF50053.1"/>
    <property type="molecule type" value="Genomic_DNA"/>
</dbReference>
<feature type="chain" id="PRO_5012713281" evidence="1">
    <location>
        <begin position="37"/>
        <end position="179"/>
    </location>
</feature>
<proteinExistence type="predicted"/>
<organism evidence="3 4">
    <name type="scientific">Mizuhopecten yessoensis</name>
    <name type="common">Japanese scallop</name>
    <name type="synonym">Patinopecten yessoensis</name>
    <dbReference type="NCBI Taxonomy" id="6573"/>
    <lineage>
        <taxon>Eukaryota</taxon>
        <taxon>Metazoa</taxon>
        <taxon>Spiralia</taxon>
        <taxon>Lophotrochozoa</taxon>
        <taxon>Mollusca</taxon>
        <taxon>Bivalvia</taxon>
        <taxon>Autobranchia</taxon>
        <taxon>Pteriomorphia</taxon>
        <taxon>Pectinida</taxon>
        <taxon>Pectinoidea</taxon>
        <taxon>Pectinidae</taxon>
        <taxon>Mizuhopecten</taxon>
    </lineage>
</organism>
<dbReference type="STRING" id="6573.A0A210QMV2"/>
<evidence type="ECO:0000259" key="2">
    <source>
        <dbReference type="PROSITE" id="PS51788"/>
    </source>
</evidence>
<evidence type="ECO:0000313" key="3">
    <source>
        <dbReference type="EMBL" id="OWF50053.1"/>
    </source>
</evidence>
<accession>A0A210QMV2</accession>
<dbReference type="FunFam" id="2.170.150.20:FF:000007">
    <property type="entry name" value="Protein cereblon"/>
    <property type="match status" value="1"/>
</dbReference>
<dbReference type="CDD" id="cd15777">
    <property type="entry name" value="CRBN_C_like"/>
    <property type="match status" value="1"/>
</dbReference>
<feature type="domain" description="CULT" evidence="2">
    <location>
        <begin position="40"/>
        <end position="165"/>
    </location>
</feature>
<feature type="signal peptide" evidence="1">
    <location>
        <begin position="1"/>
        <end position="36"/>
    </location>
</feature>
<evidence type="ECO:0000256" key="1">
    <source>
        <dbReference type="SAM" id="SignalP"/>
    </source>
</evidence>
<name>A0A210QMV2_MIZYE</name>
<dbReference type="OrthoDB" id="5778218at2759"/>
<keyword evidence="1" id="KW-0732">Signal</keyword>
<gene>
    <name evidence="3" type="ORF">KP79_PYT23493</name>
</gene>
<dbReference type="AlphaFoldDB" id="A0A210QMV2"/>
<evidence type="ECO:0000313" key="4">
    <source>
        <dbReference type="Proteomes" id="UP000242188"/>
    </source>
</evidence>